<gene>
    <name evidence="8" type="ORF">Pla100_61190</name>
</gene>
<dbReference type="PRINTS" id="PR00344">
    <property type="entry name" value="BCTRLSENSOR"/>
</dbReference>
<evidence type="ECO:0000256" key="4">
    <source>
        <dbReference type="ARBA" id="ARBA00022777"/>
    </source>
</evidence>
<comment type="catalytic activity">
    <reaction evidence="1">
        <text>ATP + protein L-histidine = ADP + protein N-phospho-L-histidine.</text>
        <dbReference type="EC" id="2.7.13.3"/>
    </reaction>
</comment>
<keyword evidence="4" id="KW-0418">Kinase</keyword>
<dbReference type="PANTHER" id="PTHR43047">
    <property type="entry name" value="TWO-COMPONENT HISTIDINE PROTEIN KINASE"/>
    <property type="match status" value="1"/>
</dbReference>
<dbReference type="PROSITE" id="PS50110">
    <property type="entry name" value="RESPONSE_REGULATORY"/>
    <property type="match status" value="1"/>
</dbReference>
<dbReference type="GO" id="GO:0005886">
    <property type="term" value="C:plasma membrane"/>
    <property type="evidence" value="ECO:0007669"/>
    <property type="project" value="TreeGrafter"/>
</dbReference>
<accession>A0A5C5ZGW9</accession>
<dbReference type="Gene3D" id="3.30.565.10">
    <property type="entry name" value="Histidine kinase-like ATPase, C-terminal domain"/>
    <property type="match status" value="1"/>
</dbReference>
<dbReference type="EC" id="2.7.13.3" evidence="2"/>
<keyword evidence="9" id="KW-1185">Reference proteome</keyword>
<dbReference type="InterPro" id="IPR003594">
    <property type="entry name" value="HATPase_dom"/>
</dbReference>
<evidence type="ECO:0000256" key="2">
    <source>
        <dbReference type="ARBA" id="ARBA00012438"/>
    </source>
</evidence>
<evidence type="ECO:0000313" key="9">
    <source>
        <dbReference type="Proteomes" id="UP000316213"/>
    </source>
</evidence>
<evidence type="ECO:0000256" key="1">
    <source>
        <dbReference type="ARBA" id="ARBA00000085"/>
    </source>
</evidence>
<evidence type="ECO:0000259" key="6">
    <source>
        <dbReference type="PROSITE" id="PS50109"/>
    </source>
</evidence>
<dbReference type="PANTHER" id="PTHR43047:SF72">
    <property type="entry name" value="OSMOSENSING HISTIDINE PROTEIN KINASE SLN1"/>
    <property type="match status" value="1"/>
</dbReference>
<dbReference type="InterPro" id="IPR001789">
    <property type="entry name" value="Sig_transdc_resp-reg_receiver"/>
</dbReference>
<evidence type="ECO:0000256" key="3">
    <source>
        <dbReference type="ARBA" id="ARBA00022679"/>
    </source>
</evidence>
<protein>
    <recommendedName>
        <fullName evidence="2">histidine kinase</fullName>
        <ecNumber evidence="2">2.7.13.3</ecNumber>
    </recommendedName>
</protein>
<dbReference type="SMART" id="SM00448">
    <property type="entry name" value="REC"/>
    <property type="match status" value="1"/>
</dbReference>
<dbReference type="SUPFAM" id="SSF55874">
    <property type="entry name" value="ATPase domain of HSP90 chaperone/DNA topoisomerase II/histidine kinase"/>
    <property type="match status" value="1"/>
</dbReference>
<dbReference type="SMART" id="SM00387">
    <property type="entry name" value="HATPase_c"/>
    <property type="match status" value="1"/>
</dbReference>
<organism evidence="8 9">
    <name type="scientific">Neorhodopirellula pilleata</name>
    <dbReference type="NCBI Taxonomy" id="2714738"/>
    <lineage>
        <taxon>Bacteria</taxon>
        <taxon>Pseudomonadati</taxon>
        <taxon>Planctomycetota</taxon>
        <taxon>Planctomycetia</taxon>
        <taxon>Pirellulales</taxon>
        <taxon>Pirellulaceae</taxon>
        <taxon>Neorhodopirellula</taxon>
    </lineage>
</organism>
<dbReference type="EMBL" id="SJPM01000036">
    <property type="protein sequence ID" value="TWT86370.1"/>
    <property type="molecule type" value="Genomic_DNA"/>
</dbReference>
<dbReference type="InterPro" id="IPR011006">
    <property type="entry name" value="CheY-like_superfamily"/>
</dbReference>
<dbReference type="Pfam" id="PF02518">
    <property type="entry name" value="HATPase_c"/>
    <property type="match status" value="1"/>
</dbReference>
<dbReference type="SUPFAM" id="SSF52172">
    <property type="entry name" value="CheY-like"/>
    <property type="match status" value="1"/>
</dbReference>
<feature type="modified residue" description="4-aspartylphosphate" evidence="5">
    <location>
        <position position="222"/>
    </location>
</feature>
<evidence type="ECO:0000313" key="8">
    <source>
        <dbReference type="EMBL" id="TWT86370.1"/>
    </source>
</evidence>
<comment type="caution">
    <text evidence="8">The sequence shown here is derived from an EMBL/GenBank/DDBJ whole genome shotgun (WGS) entry which is preliminary data.</text>
</comment>
<proteinExistence type="predicted"/>
<feature type="domain" description="Response regulatory" evidence="7">
    <location>
        <begin position="171"/>
        <end position="287"/>
    </location>
</feature>
<keyword evidence="5" id="KW-0597">Phosphoprotein</keyword>
<name>A0A5C5ZGW9_9BACT</name>
<dbReference type="Pfam" id="PF00072">
    <property type="entry name" value="Response_reg"/>
    <property type="match status" value="1"/>
</dbReference>
<dbReference type="PROSITE" id="PS50109">
    <property type="entry name" value="HIS_KIN"/>
    <property type="match status" value="1"/>
</dbReference>
<keyword evidence="3" id="KW-0808">Transferase</keyword>
<dbReference type="GO" id="GO:0009927">
    <property type="term" value="F:histidine phosphotransfer kinase activity"/>
    <property type="evidence" value="ECO:0007669"/>
    <property type="project" value="TreeGrafter"/>
</dbReference>
<reference evidence="8 9" key="1">
    <citation type="submission" date="2019-02" db="EMBL/GenBank/DDBJ databases">
        <title>Deep-cultivation of Planctomycetes and their phenomic and genomic characterization uncovers novel biology.</title>
        <authorList>
            <person name="Wiegand S."/>
            <person name="Jogler M."/>
            <person name="Boedeker C."/>
            <person name="Pinto D."/>
            <person name="Vollmers J."/>
            <person name="Rivas-Marin E."/>
            <person name="Kohn T."/>
            <person name="Peeters S.H."/>
            <person name="Heuer A."/>
            <person name="Rast P."/>
            <person name="Oberbeckmann S."/>
            <person name="Bunk B."/>
            <person name="Jeske O."/>
            <person name="Meyerdierks A."/>
            <person name="Storesund J.E."/>
            <person name="Kallscheuer N."/>
            <person name="Luecker S."/>
            <person name="Lage O.M."/>
            <person name="Pohl T."/>
            <person name="Merkel B.J."/>
            <person name="Hornburger P."/>
            <person name="Mueller R.-W."/>
            <person name="Bruemmer F."/>
            <person name="Labrenz M."/>
            <person name="Spormann A.M."/>
            <person name="Op Den Camp H."/>
            <person name="Overmann J."/>
            <person name="Amann R."/>
            <person name="Jetten M.S.M."/>
            <person name="Mascher T."/>
            <person name="Medema M.H."/>
            <person name="Devos D.P."/>
            <person name="Kaster A.-K."/>
            <person name="Ovreas L."/>
            <person name="Rohde M."/>
            <person name="Galperin M.Y."/>
            <person name="Jogler C."/>
        </authorList>
    </citation>
    <scope>NUCLEOTIDE SEQUENCE [LARGE SCALE GENOMIC DNA]</scope>
    <source>
        <strain evidence="8 9">Pla100</strain>
    </source>
</reference>
<dbReference type="InterPro" id="IPR004358">
    <property type="entry name" value="Sig_transdc_His_kin-like_C"/>
</dbReference>
<evidence type="ECO:0000259" key="7">
    <source>
        <dbReference type="PROSITE" id="PS50110"/>
    </source>
</evidence>
<sequence>MTVWARGFSSPIGTVASLLSNRAFQIFHGGKLDHVPTEQRNQVLGIYLPGGTTLVVATANAELGENTARLHPDVKPGRYALLSVTDTGTEMSEAVRTRVFEPFFTTKAIGQGTGLGLATVYGIVKQSGGHVEVTSKIGSGTTFRVYLPVVDEPLLPPNRQELRLSAKGDETVLLVEDEELVRKLTKLVLEQNGYTVLEASDGAEALRVAGTHSGPIHLLLTDLVMPGMSGREVAEQLAGVKRGMRVLFMSGYAEDIVIRKGVVSATTNLLHKPFTLTELTNTVRNLLDQP</sequence>
<feature type="domain" description="Histidine kinase" evidence="6">
    <location>
        <begin position="82"/>
        <end position="151"/>
    </location>
</feature>
<dbReference type="InterPro" id="IPR005467">
    <property type="entry name" value="His_kinase_dom"/>
</dbReference>
<dbReference type="AlphaFoldDB" id="A0A5C5ZGW9"/>
<dbReference type="InterPro" id="IPR036890">
    <property type="entry name" value="HATPase_C_sf"/>
</dbReference>
<evidence type="ECO:0000256" key="5">
    <source>
        <dbReference type="PROSITE-ProRule" id="PRU00169"/>
    </source>
</evidence>
<dbReference type="GO" id="GO:0000155">
    <property type="term" value="F:phosphorelay sensor kinase activity"/>
    <property type="evidence" value="ECO:0007669"/>
    <property type="project" value="TreeGrafter"/>
</dbReference>
<dbReference type="Proteomes" id="UP000316213">
    <property type="component" value="Unassembled WGS sequence"/>
</dbReference>
<dbReference type="Gene3D" id="3.40.50.2300">
    <property type="match status" value="1"/>
</dbReference>